<dbReference type="InterPro" id="IPR050746">
    <property type="entry name" value="DAACS"/>
</dbReference>
<feature type="transmembrane region" description="Helical" evidence="8">
    <location>
        <begin position="358"/>
        <end position="386"/>
    </location>
</feature>
<keyword evidence="5 8" id="KW-1133">Transmembrane helix</keyword>
<comment type="caution">
    <text evidence="9">The sequence shown here is derived from an EMBL/GenBank/DDBJ whole genome shotgun (WGS) entry which is preliminary data.</text>
</comment>
<dbReference type="SUPFAM" id="SSF118215">
    <property type="entry name" value="Proton glutamate symport protein"/>
    <property type="match status" value="1"/>
</dbReference>
<evidence type="ECO:0000256" key="2">
    <source>
        <dbReference type="ARBA" id="ARBA00022448"/>
    </source>
</evidence>
<evidence type="ECO:0000256" key="3">
    <source>
        <dbReference type="ARBA" id="ARBA00022692"/>
    </source>
</evidence>
<evidence type="ECO:0000256" key="7">
    <source>
        <dbReference type="ARBA" id="ARBA00023180"/>
    </source>
</evidence>
<evidence type="ECO:0000256" key="8">
    <source>
        <dbReference type="SAM" id="Phobius"/>
    </source>
</evidence>
<feature type="transmembrane region" description="Helical" evidence="8">
    <location>
        <begin position="45"/>
        <end position="69"/>
    </location>
</feature>
<evidence type="ECO:0000256" key="1">
    <source>
        <dbReference type="ARBA" id="ARBA00004141"/>
    </source>
</evidence>
<feature type="transmembrane region" description="Helical" evidence="8">
    <location>
        <begin position="175"/>
        <end position="194"/>
    </location>
</feature>
<keyword evidence="2" id="KW-0813">Transport</keyword>
<dbReference type="PANTHER" id="PTHR11958:SF63">
    <property type="entry name" value="AMINO ACID TRANSPORTER"/>
    <property type="match status" value="1"/>
</dbReference>
<evidence type="ECO:0000256" key="4">
    <source>
        <dbReference type="ARBA" id="ARBA00022847"/>
    </source>
</evidence>
<dbReference type="InterPro" id="IPR018107">
    <property type="entry name" value="Na-dicarboxylate_symporter_CS"/>
</dbReference>
<name>A0ABP9UTU6_9BACT</name>
<evidence type="ECO:0000313" key="10">
    <source>
        <dbReference type="Proteomes" id="UP001476282"/>
    </source>
</evidence>
<protein>
    <submittedName>
        <fullName evidence="9">Proton/glutamate-aspartate symporter</fullName>
    </submittedName>
</protein>
<dbReference type="Gene3D" id="1.10.3860.10">
    <property type="entry name" value="Sodium:dicarboxylate symporter"/>
    <property type="match status" value="1"/>
</dbReference>
<feature type="transmembrane region" description="Helical" evidence="8">
    <location>
        <begin position="247"/>
        <end position="271"/>
    </location>
</feature>
<dbReference type="InterPro" id="IPR036458">
    <property type="entry name" value="Na:dicarbo_symporter_sf"/>
</dbReference>
<dbReference type="Pfam" id="PF00375">
    <property type="entry name" value="SDF"/>
    <property type="match status" value="1"/>
</dbReference>
<feature type="transmembrane region" description="Helical" evidence="8">
    <location>
        <begin position="89"/>
        <end position="110"/>
    </location>
</feature>
<accession>A0ABP9UTU6</accession>
<dbReference type="InterPro" id="IPR001991">
    <property type="entry name" value="Na-dicarboxylate_symporter"/>
</dbReference>
<reference evidence="9 10" key="1">
    <citation type="submission" date="2024-02" db="EMBL/GenBank/DDBJ databases">
        <title>Haloferula sargassicola NBRC 104335.</title>
        <authorList>
            <person name="Ichikawa N."/>
            <person name="Katano-Makiyama Y."/>
            <person name="Hidaka K."/>
        </authorList>
    </citation>
    <scope>NUCLEOTIDE SEQUENCE [LARGE SCALE GENOMIC DNA]</scope>
    <source>
        <strain evidence="9 10">NBRC 104335</strain>
    </source>
</reference>
<proteinExistence type="predicted"/>
<dbReference type="Proteomes" id="UP001476282">
    <property type="component" value="Unassembled WGS sequence"/>
</dbReference>
<comment type="subcellular location">
    <subcellularLocation>
        <location evidence="1">Membrane</location>
        <topology evidence="1">Multi-pass membrane protein</topology>
    </subcellularLocation>
</comment>
<keyword evidence="10" id="KW-1185">Reference proteome</keyword>
<dbReference type="RefSeq" id="WP_353568903.1">
    <property type="nucleotide sequence ID" value="NZ_BAABRI010000036.1"/>
</dbReference>
<feature type="transmembrane region" description="Helical" evidence="8">
    <location>
        <begin position="214"/>
        <end position="235"/>
    </location>
</feature>
<evidence type="ECO:0000313" key="9">
    <source>
        <dbReference type="EMBL" id="GAA5484794.1"/>
    </source>
</evidence>
<evidence type="ECO:0000256" key="5">
    <source>
        <dbReference type="ARBA" id="ARBA00022989"/>
    </source>
</evidence>
<keyword evidence="4" id="KW-0769">Symport</keyword>
<dbReference type="EMBL" id="BAABRI010000036">
    <property type="protein sequence ID" value="GAA5484794.1"/>
    <property type="molecule type" value="Genomic_DNA"/>
</dbReference>
<sequence length="438" mass="46555">MKRLALHWQILAALFLATATGMVFRALFGGDADTHPFASRALATSSFIGGLFMQALKMIIVPLIVTSVISGIASLQGVKGFGRLGGKTVGFYALTTLCAVITGLVMVNLIQPGMRDGEPNAAIKAAFDDRAATASAEDQAKVAAAAQREAGDFLETFRMIVPANVFKAATDNGQMLGVIVFSILFAVAITRLPADEMRTLREFFQAGNDVMITVTRWVMAISPIGVYALMFPVIHANGPDVFWEMKAYFITVLLALAIHLGVTLPLILRFFGKIRPLDHFRGMREALLLAFSTASSSGTLPVTMRCVQEKAAVSKRTASFTLPLGATVNMDGTALYECVAVVFVAQVMGVEMGFTQQFLVVTAALLTSIGVAGVPSASLVAILLILKNSHVPGAETAVVALLTVDRLLDMSRTAVNVFGDSCAAVVIARSEGEAVYPR</sequence>
<organism evidence="9 10">
    <name type="scientific">Haloferula sargassicola</name>
    <dbReference type="NCBI Taxonomy" id="490096"/>
    <lineage>
        <taxon>Bacteria</taxon>
        <taxon>Pseudomonadati</taxon>
        <taxon>Verrucomicrobiota</taxon>
        <taxon>Verrucomicrobiia</taxon>
        <taxon>Verrucomicrobiales</taxon>
        <taxon>Verrucomicrobiaceae</taxon>
        <taxon>Haloferula</taxon>
    </lineage>
</organism>
<keyword evidence="7" id="KW-0325">Glycoprotein</keyword>
<keyword evidence="3 8" id="KW-0812">Transmembrane</keyword>
<evidence type="ECO:0000256" key="6">
    <source>
        <dbReference type="ARBA" id="ARBA00023136"/>
    </source>
</evidence>
<dbReference type="PRINTS" id="PR00173">
    <property type="entry name" value="EDTRNSPORT"/>
</dbReference>
<gene>
    <name evidence="9" type="primary">gltP</name>
    <name evidence="9" type="ORF">Hsar01_04042</name>
</gene>
<keyword evidence="6 8" id="KW-0472">Membrane</keyword>
<dbReference type="PANTHER" id="PTHR11958">
    <property type="entry name" value="SODIUM/DICARBOXYLATE SYMPORTER-RELATED"/>
    <property type="match status" value="1"/>
</dbReference>
<dbReference type="PROSITE" id="PS00714">
    <property type="entry name" value="NA_DICARBOXYL_SYMP_2"/>
    <property type="match status" value="1"/>
</dbReference>